<feature type="transmembrane region" description="Helical" evidence="9">
    <location>
        <begin position="64"/>
        <end position="86"/>
    </location>
</feature>
<sequence>MRMACPCGTRPGALVNLDPSFKSGLPGAGMDTTMVNGMRLLLSSATLLTLFIDPESAGKLSKITWLIFSAYTLHSLLLYVLAVLGLSLPEDILLYWLDVAWYALIVFSSSNHNNLFFLFFFFAILTSSFQRGFEEGARITLASAGLFAATALFGETDAELSRLLLRTTFLLALGYMIAYWGGSAITQRSHLALLRDVSQLSNPRFGVDQTISSVLEKTRSYFNGRSCLLVMQDKGTRVWSLRSVLHTATGVVHTSSLLSDDAASLLLAFAHDKIALYNQPVGPWLPWTGGARMLDPHSGRWLRHDAAAGARLAELLEAHAFISAPLPLRNGKGHIFIVCATSMSKTDALFLSHIGAQAFPVIENIDLLDRLASQAASREREKIARDLHDTAVQPYIGLRHGLAALRNEATPGNPLLPELEKLIIMSGQVIADLRSYARTFKNGQVQSEPELLVALRRQAAQIHEFYGIDITLHIEGDLHINDRLAAEVFQIVNEGMSNIRKHTSARHGAVKLTCVQGALHISIENECAAAHVPDFLPDSLAERAAALGGSARVTHSRLGHTSVQIEIPI</sequence>
<reference evidence="11 12" key="1">
    <citation type="submission" date="2017-09" db="EMBL/GenBank/DDBJ databases">
        <title>Complete genome sequence of Janthinobacterium svalbardensis PAMC 27463.</title>
        <authorList>
            <person name="Cho Y.-J."/>
            <person name="Cho A."/>
            <person name="Kim O.-S."/>
            <person name="Lee J.-I."/>
        </authorList>
    </citation>
    <scope>NUCLEOTIDE SEQUENCE [LARGE SCALE GENOMIC DNA]</scope>
    <source>
        <strain evidence="11 12">PAMC 27463</strain>
    </source>
</reference>
<keyword evidence="9" id="KW-0812">Transmembrane</keyword>
<accession>A0A290X0P3</accession>
<evidence type="ECO:0000256" key="5">
    <source>
        <dbReference type="ARBA" id="ARBA00022741"/>
    </source>
</evidence>
<gene>
    <name evidence="11" type="ORF">CNX70_22970</name>
</gene>
<evidence type="ECO:0000256" key="2">
    <source>
        <dbReference type="ARBA" id="ARBA00012438"/>
    </source>
</evidence>
<dbReference type="GO" id="GO:0046983">
    <property type="term" value="F:protein dimerization activity"/>
    <property type="evidence" value="ECO:0007669"/>
    <property type="project" value="InterPro"/>
</dbReference>
<dbReference type="InterPro" id="IPR011712">
    <property type="entry name" value="Sig_transdc_His_kin_sub3_dim/P"/>
</dbReference>
<evidence type="ECO:0000313" key="11">
    <source>
        <dbReference type="EMBL" id="ATD62680.1"/>
    </source>
</evidence>
<dbReference type="PANTHER" id="PTHR24421">
    <property type="entry name" value="NITRATE/NITRITE SENSOR PROTEIN NARX-RELATED"/>
    <property type="match status" value="1"/>
</dbReference>
<keyword evidence="8" id="KW-0902">Two-component regulatory system</keyword>
<dbReference type="GO" id="GO:0016020">
    <property type="term" value="C:membrane"/>
    <property type="evidence" value="ECO:0007669"/>
    <property type="project" value="InterPro"/>
</dbReference>
<evidence type="ECO:0000256" key="1">
    <source>
        <dbReference type="ARBA" id="ARBA00000085"/>
    </source>
</evidence>
<evidence type="ECO:0000256" key="3">
    <source>
        <dbReference type="ARBA" id="ARBA00022553"/>
    </source>
</evidence>
<dbReference type="Pfam" id="PF07730">
    <property type="entry name" value="HisKA_3"/>
    <property type="match status" value="1"/>
</dbReference>
<dbReference type="EC" id="2.7.13.3" evidence="2"/>
<keyword evidence="7" id="KW-0067">ATP-binding</keyword>
<keyword evidence="4" id="KW-0808">Transferase</keyword>
<dbReference type="InterPro" id="IPR036890">
    <property type="entry name" value="HATPase_C_sf"/>
</dbReference>
<keyword evidence="6 11" id="KW-0418">Kinase</keyword>
<evidence type="ECO:0000256" key="8">
    <source>
        <dbReference type="ARBA" id="ARBA00023012"/>
    </source>
</evidence>
<dbReference type="KEGG" id="jsv:CNX70_22970"/>
<protein>
    <recommendedName>
        <fullName evidence="2">histidine kinase</fullName>
        <ecNumber evidence="2">2.7.13.3</ecNumber>
    </recommendedName>
</protein>
<keyword evidence="12" id="KW-1185">Reference proteome</keyword>
<dbReference type="EMBL" id="CP023422">
    <property type="protein sequence ID" value="ATD62680.1"/>
    <property type="molecule type" value="Genomic_DNA"/>
</dbReference>
<evidence type="ECO:0000256" key="6">
    <source>
        <dbReference type="ARBA" id="ARBA00022777"/>
    </source>
</evidence>
<dbReference type="InterPro" id="IPR050482">
    <property type="entry name" value="Sensor_HK_TwoCompSys"/>
</dbReference>
<keyword evidence="5" id="KW-0547">Nucleotide-binding</keyword>
<evidence type="ECO:0000256" key="4">
    <source>
        <dbReference type="ARBA" id="ARBA00022679"/>
    </source>
</evidence>
<dbReference type="AlphaFoldDB" id="A0A290X0P3"/>
<organism evidence="11 12">
    <name type="scientific">Janthinobacterium svalbardensis</name>
    <dbReference type="NCBI Taxonomy" id="368607"/>
    <lineage>
        <taxon>Bacteria</taxon>
        <taxon>Pseudomonadati</taxon>
        <taxon>Pseudomonadota</taxon>
        <taxon>Betaproteobacteria</taxon>
        <taxon>Burkholderiales</taxon>
        <taxon>Oxalobacteraceae</taxon>
        <taxon>Janthinobacterium</taxon>
    </lineage>
</organism>
<keyword evidence="3" id="KW-0597">Phosphoprotein</keyword>
<dbReference type="Gene3D" id="1.20.5.1930">
    <property type="match status" value="1"/>
</dbReference>
<keyword evidence="9" id="KW-1133">Transmembrane helix</keyword>
<name>A0A290X0P3_9BURK</name>
<evidence type="ECO:0000256" key="7">
    <source>
        <dbReference type="ARBA" id="ARBA00022840"/>
    </source>
</evidence>
<feature type="domain" description="Signal transduction histidine kinase subgroup 3 dimerisation and phosphoacceptor" evidence="10">
    <location>
        <begin position="379"/>
        <end position="442"/>
    </location>
</feature>
<keyword evidence="9" id="KW-0472">Membrane</keyword>
<evidence type="ECO:0000259" key="10">
    <source>
        <dbReference type="Pfam" id="PF07730"/>
    </source>
</evidence>
<evidence type="ECO:0000313" key="12">
    <source>
        <dbReference type="Proteomes" id="UP000218437"/>
    </source>
</evidence>
<comment type="catalytic activity">
    <reaction evidence="1">
        <text>ATP + protein L-histidine = ADP + protein N-phospho-L-histidine.</text>
        <dbReference type="EC" id="2.7.13.3"/>
    </reaction>
</comment>
<dbReference type="GO" id="GO:0005524">
    <property type="term" value="F:ATP binding"/>
    <property type="evidence" value="ECO:0007669"/>
    <property type="project" value="UniProtKB-KW"/>
</dbReference>
<proteinExistence type="predicted"/>
<feature type="transmembrane region" description="Helical" evidence="9">
    <location>
        <begin position="163"/>
        <end position="182"/>
    </location>
</feature>
<dbReference type="PANTHER" id="PTHR24421:SF10">
    <property type="entry name" value="NITRATE_NITRITE SENSOR PROTEIN NARQ"/>
    <property type="match status" value="1"/>
</dbReference>
<evidence type="ECO:0000256" key="9">
    <source>
        <dbReference type="SAM" id="Phobius"/>
    </source>
</evidence>
<dbReference type="GO" id="GO:0000155">
    <property type="term" value="F:phosphorelay sensor kinase activity"/>
    <property type="evidence" value="ECO:0007669"/>
    <property type="project" value="InterPro"/>
</dbReference>
<dbReference type="Proteomes" id="UP000218437">
    <property type="component" value="Chromosome"/>
</dbReference>
<dbReference type="Gene3D" id="3.30.565.10">
    <property type="entry name" value="Histidine kinase-like ATPase, C-terminal domain"/>
    <property type="match status" value="1"/>
</dbReference>